<dbReference type="EMBL" id="LT960612">
    <property type="protein sequence ID" value="SON52145.1"/>
    <property type="molecule type" value="Genomic_DNA"/>
</dbReference>
<feature type="transmembrane region" description="Helical" evidence="1">
    <location>
        <begin position="231"/>
        <end position="253"/>
    </location>
</feature>
<dbReference type="InterPro" id="IPR017732">
    <property type="entry name" value="T4/T6SS_DotU"/>
</dbReference>
<dbReference type="InterPro" id="IPR038522">
    <property type="entry name" value="T4/T6SS_DotU_sf"/>
</dbReference>
<dbReference type="Pfam" id="PF09850">
    <property type="entry name" value="DotU"/>
    <property type="match status" value="1"/>
</dbReference>
<evidence type="ECO:0008006" key="6">
    <source>
        <dbReference type="Google" id="ProtNLM"/>
    </source>
</evidence>
<dbReference type="GO" id="GO:0042834">
    <property type="term" value="F:peptidoglycan binding"/>
    <property type="evidence" value="ECO:0007669"/>
    <property type="project" value="InterPro"/>
</dbReference>
<proteinExistence type="predicted"/>
<keyword evidence="1" id="KW-0812">Transmembrane</keyword>
<dbReference type="InterPro" id="IPR036680">
    <property type="entry name" value="SPOR-like_sf"/>
</dbReference>
<dbReference type="Proteomes" id="UP000235828">
    <property type="component" value="Chromosome B"/>
</dbReference>
<keyword evidence="1" id="KW-1133">Transmembrane helix</keyword>
<dbReference type="Pfam" id="PF05036">
    <property type="entry name" value="SPOR"/>
    <property type="match status" value="1"/>
</dbReference>
<evidence type="ECO:0000313" key="5">
    <source>
        <dbReference type="Proteomes" id="UP000235828"/>
    </source>
</evidence>
<reference evidence="4 5" key="1">
    <citation type="submission" date="2017-10" db="EMBL/GenBank/DDBJ databases">
        <authorList>
            <person name="Banno H."/>
            <person name="Chua N.-H."/>
        </authorList>
    </citation>
    <scope>NUCLEOTIDE SEQUENCE [LARGE SCALE GENOMIC DNA]</scope>
    <source>
        <strain evidence="4">Vibrio tapetis CECT4600</strain>
    </source>
</reference>
<evidence type="ECO:0000259" key="2">
    <source>
        <dbReference type="Pfam" id="PF05036"/>
    </source>
</evidence>
<dbReference type="InterPro" id="IPR007730">
    <property type="entry name" value="SPOR-like_dom"/>
</dbReference>
<name>A0A2N8ZJR5_9VIBR</name>
<dbReference type="AlphaFoldDB" id="A0A2N8ZJR5"/>
<dbReference type="Gene3D" id="1.25.40.590">
    <property type="entry name" value="Type IV / VI secretion system, DotU"/>
    <property type="match status" value="1"/>
</dbReference>
<protein>
    <recommendedName>
        <fullName evidence="6">SPOR domain-containing protein</fullName>
    </recommendedName>
</protein>
<organism evidence="4 5">
    <name type="scientific">Vibrio tapetis subsp. tapetis</name>
    <dbReference type="NCBI Taxonomy" id="1671868"/>
    <lineage>
        <taxon>Bacteria</taxon>
        <taxon>Pseudomonadati</taxon>
        <taxon>Pseudomonadota</taxon>
        <taxon>Gammaproteobacteria</taxon>
        <taxon>Vibrionales</taxon>
        <taxon>Vibrionaceae</taxon>
        <taxon>Vibrio</taxon>
    </lineage>
</organism>
<gene>
    <name evidence="4" type="ORF">VTAP4600_B0534</name>
</gene>
<dbReference type="Gene3D" id="3.30.70.1070">
    <property type="entry name" value="Sporulation related repeat"/>
    <property type="match status" value="1"/>
</dbReference>
<keyword evidence="5" id="KW-1185">Reference proteome</keyword>
<evidence type="ECO:0000256" key="1">
    <source>
        <dbReference type="SAM" id="Phobius"/>
    </source>
</evidence>
<sequence length="398" mass="45815">MEFLDEDTLVWDKNDRPSLDKTGAEPHASRSVQVRATVAQNEFLSHFDKAENQLLNISSGLLATTLKIATIAEPDDLTSLRNKLIDDINHIKSRGAELTYPIAVIDKLCFLYAVVIDEFIIYSQWGEKRGWENKTLLSQLFGMRNGGELFFSVAEKAIRQPHKLIDLLEIIYLFINIGFKGQYRGQNSEQLKIFTHQLEQLISQYRQPSKVFCHTRIKLPKIRQPIRKQRFVSLTLLFCGLVITCVGITEFWYHNTHPQRVRDFELLEEYSQRYVLSGEVKDIVFISSDKDLEVAPKKASKVELVDTPAPPSMTTSHSSWLVQLATFSNQQNALLFSKHLSPSAYEPSVEPFKNYYRVIVRTNTSEQALKIKNWYQDNDQINAIIVRNNGTQNDKETK</sequence>
<dbReference type="NCBIfam" id="TIGR03349">
    <property type="entry name" value="IV_VI_DotU"/>
    <property type="match status" value="1"/>
</dbReference>
<dbReference type="OrthoDB" id="345640at2"/>
<dbReference type="RefSeq" id="WP_102524462.1">
    <property type="nucleotide sequence ID" value="NZ_LT960612.1"/>
</dbReference>
<feature type="domain" description="SPOR" evidence="2">
    <location>
        <begin position="317"/>
        <end position="386"/>
    </location>
</feature>
<dbReference type="PANTHER" id="PTHR38033">
    <property type="entry name" value="MEMBRANE PROTEIN-RELATED"/>
    <property type="match status" value="1"/>
</dbReference>
<keyword evidence="1" id="KW-0472">Membrane</keyword>
<dbReference type="SUPFAM" id="SSF110997">
    <property type="entry name" value="Sporulation related repeat"/>
    <property type="match status" value="1"/>
</dbReference>
<accession>A0A2N8ZJR5</accession>
<dbReference type="KEGG" id="vta:B0534"/>
<evidence type="ECO:0000259" key="3">
    <source>
        <dbReference type="Pfam" id="PF09850"/>
    </source>
</evidence>
<dbReference type="NCBIfam" id="NF038228">
    <property type="entry name" value="IcmH_DotU_IVB"/>
    <property type="match status" value="1"/>
</dbReference>
<evidence type="ECO:0000313" key="4">
    <source>
        <dbReference type="EMBL" id="SON52145.1"/>
    </source>
</evidence>
<dbReference type="PANTHER" id="PTHR38033:SF1">
    <property type="entry name" value="DOTU FAMILY TYPE IV_VI SECRETION SYSTEM PROTEIN"/>
    <property type="match status" value="1"/>
</dbReference>
<feature type="domain" description="Type IV / VI secretion system DotU" evidence="3">
    <location>
        <begin position="54"/>
        <end position="247"/>
    </location>
</feature>